<dbReference type="PANTHER" id="PTHR45138:SF9">
    <property type="entry name" value="DIGUANYLATE CYCLASE DGCM-RELATED"/>
    <property type="match status" value="1"/>
</dbReference>
<dbReference type="InterPro" id="IPR050469">
    <property type="entry name" value="Diguanylate_Cyclase"/>
</dbReference>
<evidence type="ECO:0000256" key="4">
    <source>
        <dbReference type="SAM" id="Phobius"/>
    </source>
</evidence>
<keyword evidence="3" id="KW-0175">Coiled coil</keyword>
<dbReference type="PANTHER" id="PTHR45138">
    <property type="entry name" value="REGULATORY COMPONENTS OF SENSORY TRANSDUCTION SYSTEM"/>
    <property type="match status" value="1"/>
</dbReference>
<evidence type="ECO:0000256" key="1">
    <source>
        <dbReference type="ARBA" id="ARBA00012528"/>
    </source>
</evidence>
<organism evidence="6 7">
    <name type="scientific">Allohahella marinimesophila</name>
    <dbReference type="NCBI Taxonomy" id="1054972"/>
    <lineage>
        <taxon>Bacteria</taxon>
        <taxon>Pseudomonadati</taxon>
        <taxon>Pseudomonadota</taxon>
        <taxon>Gammaproteobacteria</taxon>
        <taxon>Oceanospirillales</taxon>
        <taxon>Hahellaceae</taxon>
        <taxon>Allohahella</taxon>
    </lineage>
</organism>
<dbReference type="EC" id="2.7.7.65" evidence="1"/>
<dbReference type="Proteomes" id="UP001501337">
    <property type="component" value="Unassembled WGS sequence"/>
</dbReference>
<keyword evidence="7" id="KW-1185">Reference proteome</keyword>
<keyword evidence="4" id="KW-0472">Membrane</keyword>
<dbReference type="InterPro" id="IPR043128">
    <property type="entry name" value="Rev_trsase/Diguanyl_cyclase"/>
</dbReference>
<dbReference type="Gene3D" id="3.30.70.270">
    <property type="match status" value="1"/>
</dbReference>
<dbReference type="Pfam" id="PF00990">
    <property type="entry name" value="GGDEF"/>
    <property type="match status" value="1"/>
</dbReference>
<dbReference type="SUPFAM" id="SSF55073">
    <property type="entry name" value="Nucleotide cyclase"/>
    <property type="match status" value="1"/>
</dbReference>
<evidence type="ECO:0000256" key="2">
    <source>
        <dbReference type="ARBA" id="ARBA00034247"/>
    </source>
</evidence>
<dbReference type="InterPro" id="IPR029787">
    <property type="entry name" value="Nucleotide_cyclase"/>
</dbReference>
<comment type="catalytic activity">
    <reaction evidence="2">
        <text>2 GTP = 3',3'-c-di-GMP + 2 diphosphate</text>
        <dbReference type="Rhea" id="RHEA:24898"/>
        <dbReference type="ChEBI" id="CHEBI:33019"/>
        <dbReference type="ChEBI" id="CHEBI:37565"/>
        <dbReference type="ChEBI" id="CHEBI:58805"/>
        <dbReference type="EC" id="2.7.7.65"/>
    </reaction>
</comment>
<feature type="coiled-coil region" evidence="3">
    <location>
        <begin position="79"/>
        <end position="106"/>
    </location>
</feature>
<keyword evidence="4" id="KW-1133">Transmembrane helix</keyword>
<dbReference type="RefSeq" id="WP_344809530.1">
    <property type="nucleotide sequence ID" value="NZ_BAABBO010000022.1"/>
</dbReference>
<accession>A0ABP7QBI3</accession>
<evidence type="ECO:0000256" key="3">
    <source>
        <dbReference type="SAM" id="Coils"/>
    </source>
</evidence>
<dbReference type="InterPro" id="IPR000160">
    <property type="entry name" value="GGDEF_dom"/>
</dbReference>
<evidence type="ECO:0000313" key="6">
    <source>
        <dbReference type="EMBL" id="GAA3978382.1"/>
    </source>
</evidence>
<dbReference type="CDD" id="cd01949">
    <property type="entry name" value="GGDEF"/>
    <property type="match status" value="1"/>
</dbReference>
<reference evidence="7" key="1">
    <citation type="journal article" date="2019" name="Int. J. Syst. Evol. Microbiol.">
        <title>The Global Catalogue of Microorganisms (GCM) 10K type strain sequencing project: providing services to taxonomists for standard genome sequencing and annotation.</title>
        <authorList>
            <consortium name="The Broad Institute Genomics Platform"/>
            <consortium name="The Broad Institute Genome Sequencing Center for Infectious Disease"/>
            <person name="Wu L."/>
            <person name="Ma J."/>
        </authorList>
    </citation>
    <scope>NUCLEOTIDE SEQUENCE [LARGE SCALE GENOMIC DNA]</scope>
    <source>
        <strain evidence="7">JCM 17555</strain>
    </source>
</reference>
<feature type="transmembrane region" description="Helical" evidence="4">
    <location>
        <begin position="20"/>
        <end position="37"/>
    </location>
</feature>
<dbReference type="SMART" id="SM00267">
    <property type="entry name" value="GGDEF"/>
    <property type="match status" value="1"/>
</dbReference>
<sequence>MFILLELGLIPANAMTLNAFQVGIAFEVFILSIGLAFRLQTQWQARAAAEREALGRLNQSQLETIEAQKQTRVELELHVRERTQALEHTMAELADANRELKLLSTTDELTGLSNRRSINATLQREWGRSERQGMALSVLLLDLDHFKAVNDQYGHPFGDQALREVAKLLTSVVQRPTDLVGRWGGEEFIILLADTTAQSAVAVAERIRELVAKTVISHEAVSINLSMSIGVAATLPANVQTGYRTPDLLVDAADRALYLAKQNGRNRVELMNEHEAPGVSTDLARSRD</sequence>
<keyword evidence="4" id="KW-0812">Transmembrane</keyword>
<dbReference type="PROSITE" id="PS50887">
    <property type="entry name" value="GGDEF"/>
    <property type="match status" value="1"/>
</dbReference>
<evidence type="ECO:0000313" key="7">
    <source>
        <dbReference type="Proteomes" id="UP001501337"/>
    </source>
</evidence>
<dbReference type="NCBIfam" id="TIGR00254">
    <property type="entry name" value="GGDEF"/>
    <property type="match status" value="1"/>
</dbReference>
<gene>
    <name evidence="6" type="ORF">GCM10022278_38790</name>
</gene>
<dbReference type="EMBL" id="BAABBO010000022">
    <property type="protein sequence ID" value="GAA3978382.1"/>
    <property type="molecule type" value="Genomic_DNA"/>
</dbReference>
<protein>
    <recommendedName>
        <fullName evidence="1">diguanylate cyclase</fullName>
        <ecNumber evidence="1">2.7.7.65</ecNumber>
    </recommendedName>
</protein>
<comment type="caution">
    <text evidence="6">The sequence shown here is derived from an EMBL/GenBank/DDBJ whole genome shotgun (WGS) entry which is preliminary data.</text>
</comment>
<proteinExistence type="predicted"/>
<evidence type="ECO:0000259" key="5">
    <source>
        <dbReference type="PROSITE" id="PS50887"/>
    </source>
</evidence>
<name>A0ABP7QBI3_9GAMM</name>
<feature type="domain" description="GGDEF" evidence="5">
    <location>
        <begin position="134"/>
        <end position="273"/>
    </location>
</feature>